<accession>A0A523UX31</accession>
<dbReference type="Gene3D" id="3.40.50.920">
    <property type="match status" value="1"/>
</dbReference>
<dbReference type="GO" id="GO:0006979">
    <property type="term" value="P:response to oxidative stress"/>
    <property type="evidence" value="ECO:0007669"/>
    <property type="project" value="TreeGrafter"/>
</dbReference>
<dbReference type="SUPFAM" id="SSF52922">
    <property type="entry name" value="TK C-terminal domain-like"/>
    <property type="match status" value="1"/>
</dbReference>
<dbReference type="AlphaFoldDB" id="A0A523UX31"/>
<sequence>MQGDTACAYGALYGGCNFFAGYPITPASEIAESLSIELPNVGGYCLQMEDEIASIGAVIGAVWAGARGMTATSGPGFSLMQENIGYAFMTETPCVIIDVQRSGPSTGQATLPAQGDIMQARWGTHGDHQIIALSPATVQECLTLTADAFNLAERYRNPVIVLTDGEIGHLREKMTFPDPSDIELVNRRLGSSNQHAFGGEMIPPMFELGHGSFVHVTGSSHKETGMRDVFSQEVHDTLIRRIYTKIDVNRDKLVRVEEHFMDDAEVALVSLGVASRPTMGAVLEARNNGLKVGFLRLMIVWPFPKKKIAAIGKKVKKILVPEMNLGQLSREIERFVDCEVVSISKVGGVSHRVSEIYSVIEHYT</sequence>
<dbReference type="PANTHER" id="PTHR32154:SF14">
    <property type="entry name" value="2-OXOGLUTARATE SYNTHASE SUBUNIT KORA"/>
    <property type="match status" value="1"/>
</dbReference>
<evidence type="ECO:0000256" key="1">
    <source>
        <dbReference type="ARBA" id="ARBA00023002"/>
    </source>
</evidence>
<dbReference type="PANTHER" id="PTHR32154">
    <property type="entry name" value="PYRUVATE-FLAVODOXIN OXIDOREDUCTASE-RELATED"/>
    <property type="match status" value="1"/>
</dbReference>
<dbReference type="GO" id="GO:0016491">
    <property type="term" value="F:oxidoreductase activity"/>
    <property type="evidence" value="ECO:0007669"/>
    <property type="project" value="UniProtKB-KW"/>
</dbReference>
<dbReference type="FunFam" id="3.40.50.970:FF:000022">
    <property type="entry name" value="2-oxoglutarate ferredoxin oxidoreductase alpha subunit"/>
    <property type="match status" value="1"/>
</dbReference>
<dbReference type="EMBL" id="SOJN01000034">
    <property type="protein sequence ID" value="TET47102.1"/>
    <property type="molecule type" value="Genomic_DNA"/>
</dbReference>
<dbReference type="InterPro" id="IPR050722">
    <property type="entry name" value="Pyruvate:ferred/Flavod_OxRd"/>
</dbReference>
<dbReference type="InterPro" id="IPR033412">
    <property type="entry name" value="PFOR_II"/>
</dbReference>
<dbReference type="Gene3D" id="3.40.50.970">
    <property type="match status" value="1"/>
</dbReference>
<dbReference type="InterPro" id="IPR029061">
    <property type="entry name" value="THDP-binding"/>
</dbReference>
<dbReference type="InterPro" id="IPR002880">
    <property type="entry name" value="Pyrv_Fd/Flavodoxin_OxRdtase_N"/>
</dbReference>
<comment type="caution">
    <text evidence="4">The sequence shown here is derived from an EMBL/GenBank/DDBJ whole genome shotgun (WGS) entry which is preliminary data.</text>
</comment>
<reference evidence="4 5" key="1">
    <citation type="submission" date="2019-03" db="EMBL/GenBank/DDBJ databases">
        <title>Metabolic potential of uncultured bacteria and archaea associated with petroleum seepage in deep-sea sediments.</title>
        <authorList>
            <person name="Dong X."/>
            <person name="Hubert C."/>
        </authorList>
    </citation>
    <scope>NUCLEOTIDE SEQUENCE [LARGE SCALE GENOMIC DNA]</scope>
    <source>
        <strain evidence="4">E44_bin18</strain>
    </source>
</reference>
<keyword evidence="1" id="KW-0560">Oxidoreductase</keyword>
<feature type="domain" description="Pyruvate flavodoxin/ferredoxin oxidoreductase pyrimidine binding" evidence="2">
    <location>
        <begin position="10"/>
        <end position="239"/>
    </location>
</feature>
<dbReference type="Pfam" id="PF01855">
    <property type="entry name" value="POR_N"/>
    <property type="match status" value="1"/>
</dbReference>
<dbReference type="Proteomes" id="UP000315525">
    <property type="component" value="Unassembled WGS sequence"/>
</dbReference>
<dbReference type="NCBIfam" id="NF006412">
    <property type="entry name" value="PRK08659.1"/>
    <property type="match status" value="1"/>
</dbReference>
<dbReference type="SUPFAM" id="SSF52518">
    <property type="entry name" value="Thiamin diphosphate-binding fold (THDP-binding)"/>
    <property type="match status" value="1"/>
</dbReference>
<evidence type="ECO:0000259" key="3">
    <source>
        <dbReference type="Pfam" id="PF17147"/>
    </source>
</evidence>
<dbReference type="InterPro" id="IPR009014">
    <property type="entry name" value="Transketo_C/PFOR_II"/>
</dbReference>
<dbReference type="CDD" id="cd07034">
    <property type="entry name" value="TPP_PYR_PFOR_IOR-alpha_like"/>
    <property type="match status" value="1"/>
</dbReference>
<evidence type="ECO:0000313" key="5">
    <source>
        <dbReference type="Proteomes" id="UP000315525"/>
    </source>
</evidence>
<evidence type="ECO:0000313" key="4">
    <source>
        <dbReference type="EMBL" id="TET47102.1"/>
    </source>
</evidence>
<dbReference type="Pfam" id="PF17147">
    <property type="entry name" value="PFOR_II"/>
    <property type="match status" value="1"/>
</dbReference>
<evidence type="ECO:0000259" key="2">
    <source>
        <dbReference type="Pfam" id="PF01855"/>
    </source>
</evidence>
<name>A0A523UX31_UNCT6</name>
<protein>
    <submittedName>
        <fullName evidence="4">2-oxoacid:acceptor oxidoreductase subunit alpha</fullName>
    </submittedName>
</protein>
<proteinExistence type="predicted"/>
<organism evidence="4 5">
    <name type="scientific">candidate division TA06 bacterium</name>
    <dbReference type="NCBI Taxonomy" id="2250710"/>
    <lineage>
        <taxon>Bacteria</taxon>
        <taxon>Bacteria division TA06</taxon>
    </lineage>
</organism>
<gene>
    <name evidence="4" type="ORF">E3J62_02450</name>
</gene>
<feature type="domain" description="Pyruvate:ferredoxin oxidoreductase core" evidence="3">
    <location>
        <begin position="264"/>
        <end position="356"/>
    </location>
</feature>